<comment type="caution">
    <text evidence="13">The sequence shown here is derived from an EMBL/GenBank/DDBJ whole genome shotgun (WGS) entry which is preliminary data.</text>
</comment>
<evidence type="ECO:0000256" key="8">
    <source>
        <dbReference type="ARBA" id="ARBA00023065"/>
    </source>
</evidence>
<dbReference type="GO" id="GO:0008270">
    <property type="term" value="F:zinc ion binding"/>
    <property type="evidence" value="ECO:0007669"/>
    <property type="project" value="UniProtKB-KW"/>
</dbReference>
<name>A0AA38FWG2_TAXCH</name>
<dbReference type="GO" id="GO:0003676">
    <property type="term" value="F:nucleic acid binding"/>
    <property type="evidence" value="ECO:0007669"/>
    <property type="project" value="InterPro"/>
</dbReference>
<keyword evidence="4 11" id="KW-0633">Potassium transport</keyword>
<accession>A0AA38FWG2</accession>
<feature type="transmembrane region" description="Helical" evidence="11">
    <location>
        <begin position="461"/>
        <end position="485"/>
    </location>
</feature>
<evidence type="ECO:0000259" key="12">
    <source>
        <dbReference type="PROSITE" id="PS50158"/>
    </source>
</evidence>
<comment type="function">
    <text evidence="11">Potassium transporter.</text>
</comment>
<dbReference type="Gene3D" id="4.10.60.10">
    <property type="entry name" value="Zinc finger, CCHC-type"/>
    <property type="match status" value="1"/>
</dbReference>
<gene>
    <name evidence="13" type="ORF">KI387_038094</name>
</gene>
<dbReference type="GO" id="GO:0016020">
    <property type="term" value="C:membrane"/>
    <property type="evidence" value="ECO:0007669"/>
    <property type="project" value="UniProtKB-SubCell"/>
</dbReference>
<dbReference type="PANTHER" id="PTHR30540:SF14">
    <property type="entry name" value="POTASSIUM TRANSPORTER 1"/>
    <property type="match status" value="1"/>
</dbReference>
<feature type="transmembrane region" description="Helical" evidence="11">
    <location>
        <begin position="343"/>
        <end position="363"/>
    </location>
</feature>
<evidence type="ECO:0000256" key="2">
    <source>
        <dbReference type="ARBA" id="ARBA00008440"/>
    </source>
</evidence>
<feature type="transmembrane region" description="Helical" evidence="11">
    <location>
        <begin position="312"/>
        <end position="331"/>
    </location>
</feature>
<dbReference type="SUPFAM" id="SSF57756">
    <property type="entry name" value="Retrovirus zinc finger-like domains"/>
    <property type="match status" value="1"/>
</dbReference>
<dbReference type="InterPro" id="IPR053951">
    <property type="entry name" value="K_trans_N"/>
</dbReference>
<dbReference type="Proteomes" id="UP000824469">
    <property type="component" value="Unassembled WGS sequence"/>
</dbReference>
<dbReference type="AlphaFoldDB" id="A0AA38FWG2"/>
<dbReference type="InterPro" id="IPR053952">
    <property type="entry name" value="K_trans_C"/>
</dbReference>
<dbReference type="Pfam" id="PF22936">
    <property type="entry name" value="Pol_BBD"/>
    <property type="match status" value="1"/>
</dbReference>
<feature type="transmembrane region" description="Helical" evidence="11">
    <location>
        <begin position="492"/>
        <end position="510"/>
    </location>
</feature>
<keyword evidence="14" id="KW-1185">Reference proteome</keyword>
<evidence type="ECO:0000256" key="6">
    <source>
        <dbReference type="ARBA" id="ARBA00022958"/>
    </source>
</evidence>
<evidence type="ECO:0000256" key="3">
    <source>
        <dbReference type="ARBA" id="ARBA00022448"/>
    </source>
</evidence>
<proteinExistence type="inferred from homology"/>
<dbReference type="InterPro" id="IPR003855">
    <property type="entry name" value="K+_transporter"/>
</dbReference>
<dbReference type="Pfam" id="PF14223">
    <property type="entry name" value="Retrotran_gag_2"/>
    <property type="match status" value="1"/>
</dbReference>
<evidence type="ECO:0000256" key="4">
    <source>
        <dbReference type="ARBA" id="ARBA00022538"/>
    </source>
</evidence>
<feature type="transmembrane region" description="Helical" evidence="11">
    <location>
        <begin position="431"/>
        <end position="455"/>
    </location>
</feature>
<comment type="subcellular location">
    <subcellularLocation>
        <location evidence="1 11">Membrane</location>
        <topology evidence="1 11">Multi-pass membrane protein</topology>
    </subcellularLocation>
</comment>
<evidence type="ECO:0000256" key="11">
    <source>
        <dbReference type="RuleBase" id="RU321113"/>
    </source>
</evidence>
<evidence type="ECO:0000256" key="7">
    <source>
        <dbReference type="ARBA" id="ARBA00022989"/>
    </source>
</evidence>
<keyword evidence="8 11" id="KW-0406">Ion transport</keyword>
<comment type="caution">
    <text evidence="11">Lacks conserved residue(s) required for the propagation of feature annotation.</text>
</comment>
<evidence type="ECO:0000313" key="13">
    <source>
        <dbReference type="EMBL" id="KAH9310183.1"/>
    </source>
</evidence>
<dbReference type="EMBL" id="JAHRHJ020000007">
    <property type="protein sequence ID" value="KAH9310183.1"/>
    <property type="molecule type" value="Genomic_DNA"/>
</dbReference>
<evidence type="ECO:0000256" key="1">
    <source>
        <dbReference type="ARBA" id="ARBA00004141"/>
    </source>
</evidence>
<feature type="transmembrane region" description="Helical" evidence="11">
    <location>
        <begin position="383"/>
        <end position="410"/>
    </location>
</feature>
<dbReference type="Pfam" id="PF02705">
    <property type="entry name" value="K_trans"/>
    <property type="match status" value="1"/>
</dbReference>
<dbReference type="SMART" id="SM00343">
    <property type="entry name" value="ZnF_C2HC"/>
    <property type="match status" value="1"/>
</dbReference>
<keyword evidence="3" id="KW-0813">Transport</keyword>
<keyword evidence="5 11" id="KW-0812">Transmembrane</keyword>
<protein>
    <recommendedName>
        <fullName evidence="11">Potassium transporter</fullName>
    </recommendedName>
</protein>
<dbReference type="InterPro" id="IPR001878">
    <property type="entry name" value="Znf_CCHC"/>
</dbReference>
<keyword evidence="9 11" id="KW-0472">Membrane</keyword>
<dbReference type="PROSITE" id="PS50158">
    <property type="entry name" value="ZF_CCHC"/>
    <property type="match status" value="1"/>
</dbReference>
<dbReference type="GO" id="GO:0015079">
    <property type="term" value="F:potassium ion transmembrane transporter activity"/>
    <property type="evidence" value="ECO:0007669"/>
    <property type="project" value="UniProtKB-UniRule"/>
</dbReference>
<keyword evidence="10" id="KW-0479">Metal-binding</keyword>
<feature type="domain" description="CCHC-type" evidence="12">
    <location>
        <begin position="917"/>
        <end position="932"/>
    </location>
</feature>
<feature type="transmembrane region" description="Helical" evidence="11">
    <location>
        <begin position="262"/>
        <end position="286"/>
    </location>
</feature>
<dbReference type="PANTHER" id="PTHR30540">
    <property type="entry name" value="OSMOTIC STRESS POTASSIUM TRANSPORTER"/>
    <property type="match status" value="1"/>
</dbReference>
<reference evidence="13 14" key="1">
    <citation type="journal article" date="2021" name="Nat. Plants">
        <title>The Taxus genome provides insights into paclitaxel biosynthesis.</title>
        <authorList>
            <person name="Xiong X."/>
            <person name="Gou J."/>
            <person name="Liao Q."/>
            <person name="Li Y."/>
            <person name="Zhou Q."/>
            <person name="Bi G."/>
            <person name="Li C."/>
            <person name="Du R."/>
            <person name="Wang X."/>
            <person name="Sun T."/>
            <person name="Guo L."/>
            <person name="Liang H."/>
            <person name="Lu P."/>
            <person name="Wu Y."/>
            <person name="Zhang Z."/>
            <person name="Ro D.K."/>
            <person name="Shang Y."/>
            <person name="Huang S."/>
            <person name="Yan J."/>
        </authorList>
    </citation>
    <scope>NUCLEOTIDE SEQUENCE [LARGE SCALE GENOMIC DNA]</scope>
    <source>
        <strain evidence="13">Ta-2019</strain>
    </source>
</reference>
<keyword evidence="10" id="KW-0863">Zinc-finger</keyword>
<organism evidence="13 14">
    <name type="scientific">Taxus chinensis</name>
    <name type="common">Chinese yew</name>
    <name type="synonym">Taxus wallichiana var. chinensis</name>
    <dbReference type="NCBI Taxonomy" id="29808"/>
    <lineage>
        <taxon>Eukaryota</taxon>
        <taxon>Viridiplantae</taxon>
        <taxon>Streptophyta</taxon>
        <taxon>Embryophyta</taxon>
        <taxon>Tracheophyta</taxon>
        <taxon>Spermatophyta</taxon>
        <taxon>Pinopsida</taxon>
        <taxon>Pinidae</taxon>
        <taxon>Conifers II</taxon>
        <taxon>Cupressales</taxon>
        <taxon>Taxaceae</taxon>
        <taxon>Taxus</taxon>
    </lineage>
</organism>
<dbReference type="NCBIfam" id="TIGR00794">
    <property type="entry name" value="kup"/>
    <property type="match status" value="1"/>
</dbReference>
<comment type="similarity">
    <text evidence="2 11">Belongs to the HAK/KUP transporter (TC 2.A.72.3) family.</text>
</comment>
<dbReference type="Pfam" id="PF22776">
    <property type="entry name" value="K_trans_C"/>
    <property type="match status" value="1"/>
</dbReference>
<dbReference type="InterPro" id="IPR054722">
    <property type="entry name" value="PolX-like_BBD"/>
</dbReference>
<feature type="transmembrane region" description="Helical" evidence="11">
    <location>
        <begin position="522"/>
        <end position="538"/>
    </location>
</feature>
<feature type="transmembrane region" description="Helical" evidence="11">
    <location>
        <begin position="106"/>
        <end position="127"/>
    </location>
</feature>
<evidence type="ECO:0000256" key="9">
    <source>
        <dbReference type="ARBA" id="ARBA00023136"/>
    </source>
</evidence>
<dbReference type="InterPro" id="IPR036875">
    <property type="entry name" value="Znf_CCHC_sf"/>
</dbReference>
<keyword evidence="6 11" id="KW-0630">Potassium</keyword>
<keyword evidence="10" id="KW-0862">Zinc</keyword>
<feature type="transmembrane region" description="Helical" evidence="11">
    <location>
        <begin position="238"/>
        <end position="255"/>
    </location>
</feature>
<evidence type="ECO:0000256" key="10">
    <source>
        <dbReference type="PROSITE-ProRule" id="PRU00047"/>
    </source>
</evidence>
<keyword evidence="7 11" id="KW-1133">Transmembrane helix</keyword>
<feature type="transmembrane region" description="Helical" evidence="11">
    <location>
        <begin position="195"/>
        <end position="218"/>
    </location>
</feature>
<evidence type="ECO:0000256" key="5">
    <source>
        <dbReference type="ARBA" id="ARBA00022692"/>
    </source>
</evidence>
<sequence>MVLDMRTSKVEEELKRLQASLLTNKVERKRVLQQFGEKKEAIKPQRDMIEEHLREERRKVNSFKGVLILAYQSLGVVYGDLSTSPLYVYKSTFSGKLRLRENDDEILGVLSFIFWTLTLIPLFKYIFIVLTADDNGEGGTFALYSLLCRHAKISPLPNQQSADEQLSTYKLERPHESPQSSAVRAFFEKHHRFRIVLLVVVLLGTCMVIGDGVLTPAISGFFQLCRGFKIKIHNLHENYIVAIACAILVGLFALQHYGTQRVAFLFAPIVLAWLICISGVGVYNIIHWNPKVFRAISPYYMYNFLKKTGVKGWVSLGGVVLCITGAEAMFADLGHFSQLSIKMAFTGLVYPCLILAYMGEAAFLSKHKWDIQRSFYKAIPEAVFWPVFVVATLASVVGSQAVISATFSIINQCSALSCFPRVKIVHTSNQIFGQIYIPEINWILMFLCLAVTIGFRDTNMIGHACGLAVITVMFVTTCLMSLVIIIVWKKSILIALSFLIVFGSIELLYISACLYKVPEGGWVPLVLSLIFVAIMYVWHYGTLKKYEFDSQNKISMRRILSLGPSLGMVRVPGIGLMYTDLVTGVPAIFGHFVTNLPAFHQVLVFVCIKSVQVPYVPSEERYLISRIGPKEYQMFRCIVRYGYKDVREENYDFENQLVVNIGEFIQMDIKENYVEYDSEMSENTMVTVVGRSAESVIKLIFSDQEENSMSPEHKNSGSLPVEDVFTERKKQVRFDLRKSPELDSRVKEELLELVEARQSSHKILTVAEFRDCDKIIKGDESRPTTNFEDYDKCHKEALLLLKISVSDDLIPEVQNATVASTLWASLRDKYQTSEKSWVLYLKNMFFSVKLQEGGSLSEHLLRMKDLRDQLSSINKKVDDDDMVALVLNSLPSSYESFVEALHLIAESQTLAFDKVTCYYCHKVGHLKKDCRKRKYDLSQQNKKPCNEEHVAAVTEERDSDDGHALYCLTTSCSNDSGTNCWIIDSGASTHFSCRKDWYVSFTASICFESVILIDGESLVVEGIGAICIVLNNAHKLLVRNVRYVPSLQKNLLSIFQLTENPNISANFYGKKCVVSDVKQRRIIALGIGEGDQYQLVDPVAINMNARVEDNSTIQDVQEAAMPWEEAIPHKSVDLNTTKLHAHILEGVSTILGVREANMPLEDGFPHSEEQFVVDGDSTIPNALTMHGEMACPATHSEVLAQRTVEYDQFAHCVVNNLSQQRGIDEQIDEELILTPTTVETETIAEAEMVISPTIAELALTPTA</sequence>
<evidence type="ECO:0000313" key="14">
    <source>
        <dbReference type="Proteomes" id="UP000824469"/>
    </source>
</evidence>